<dbReference type="Proteomes" id="UP000251211">
    <property type="component" value="Unassembled WGS sequence"/>
</dbReference>
<comment type="caution">
    <text evidence="1">The sequence shown here is derived from an EMBL/GenBank/DDBJ whole genome shotgun (WGS) entry which is preliminary data.</text>
</comment>
<keyword evidence="1" id="KW-0808">Transferase</keyword>
<sequence length="252" mass="26947">MSETDGQGRPLIAVPGIRAASISGLRRSGTVAADKILEAIFRAGGEPVIVPPGPGNVARRLTIFDGIVLPGGADLDPATYGAERDSRTEASDPVQDEFDLVTARAVIDLGLPFLAICRGMQVVNVALGGTLVQHVPDSHIRHRECMHPVRMESGSAVAQAMGGRVFEVSSYHHQAVDRLGAGLRVAGRAGDGCVEVLEHDSSPMLGVQWHPEDDADTAPHQQALFDATVERARLARARRDELGRDLVRTKEY</sequence>
<dbReference type="GO" id="GO:0006598">
    <property type="term" value="P:polyamine catabolic process"/>
    <property type="evidence" value="ECO:0007669"/>
    <property type="project" value="TreeGrafter"/>
</dbReference>
<dbReference type="Pfam" id="PF07722">
    <property type="entry name" value="Peptidase_C26"/>
    <property type="match status" value="1"/>
</dbReference>
<reference evidence="1 2" key="1">
    <citation type="submission" date="2018-06" db="EMBL/GenBank/DDBJ databases">
        <authorList>
            <consortium name="Pathogen Informatics"/>
            <person name="Doyle S."/>
        </authorList>
    </citation>
    <scope>NUCLEOTIDE SEQUENCE [LARGE SCALE GENOMIC DNA]</scope>
    <source>
        <strain evidence="1 2">NCTC13229</strain>
    </source>
</reference>
<keyword evidence="1" id="KW-0328">Glycosyltransferase</keyword>
<dbReference type="GO" id="GO:0033969">
    <property type="term" value="F:gamma-glutamyl-gamma-aminobutyrate hydrolase activity"/>
    <property type="evidence" value="ECO:0007669"/>
    <property type="project" value="TreeGrafter"/>
</dbReference>
<name>A0AB38FDC0_RHOWR</name>
<organism evidence="1 2">
    <name type="scientific">Rhodococcus wratislaviensis</name>
    <name type="common">Tsukamurella wratislaviensis</name>
    <dbReference type="NCBI Taxonomy" id="44752"/>
    <lineage>
        <taxon>Bacteria</taxon>
        <taxon>Bacillati</taxon>
        <taxon>Actinomycetota</taxon>
        <taxon>Actinomycetes</taxon>
        <taxon>Mycobacteriales</taxon>
        <taxon>Nocardiaceae</taxon>
        <taxon>Rhodococcus</taxon>
    </lineage>
</organism>
<dbReference type="GO" id="GO:0016757">
    <property type="term" value="F:glycosyltransferase activity"/>
    <property type="evidence" value="ECO:0007669"/>
    <property type="project" value="UniProtKB-KW"/>
</dbReference>
<dbReference type="GO" id="GO:0005829">
    <property type="term" value="C:cytosol"/>
    <property type="evidence" value="ECO:0007669"/>
    <property type="project" value="TreeGrafter"/>
</dbReference>
<dbReference type="EMBL" id="UAUI01000011">
    <property type="protein sequence ID" value="SPZ39583.1"/>
    <property type="molecule type" value="Genomic_DNA"/>
</dbReference>
<gene>
    <name evidence="1" type="ORF">NCTC13229_03062</name>
</gene>
<dbReference type="RefSeq" id="WP_112299985.1">
    <property type="nucleotide sequence ID" value="NZ_QTTP01000001.1"/>
</dbReference>
<dbReference type="CDD" id="cd01745">
    <property type="entry name" value="GATase1_2"/>
    <property type="match status" value="1"/>
</dbReference>
<protein>
    <submittedName>
        <fullName evidence="1">Peptidase C26 family protein</fullName>
        <ecNumber evidence="1">2.4.2.-</ecNumber>
    </submittedName>
</protein>
<dbReference type="EC" id="2.4.2.-" evidence="1"/>
<proteinExistence type="predicted"/>
<dbReference type="AlphaFoldDB" id="A0AB38FDC0"/>
<dbReference type="PROSITE" id="PS51273">
    <property type="entry name" value="GATASE_TYPE_1"/>
    <property type="match status" value="1"/>
</dbReference>
<dbReference type="Gene3D" id="3.40.50.880">
    <property type="match status" value="1"/>
</dbReference>
<dbReference type="InterPro" id="IPR011697">
    <property type="entry name" value="Peptidase_C26"/>
</dbReference>
<dbReference type="PANTHER" id="PTHR43235:SF1">
    <property type="entry name" value="GLUTAMINE AMIDOTRANSFERASE PB2B2.05-RELATED"/>
    <property type="match status" value="1"/>
</dbReference>
<evidence type="ECO:0000313" key="1">
    <source>
        <dbReference type="EMBL" id="SPZ39583.1"/>
    </source>
</evidence>
<dbReference type="InterPro" id="IPR044668">
    <property type="entry name" value="PuuD-like"/>
</dbReference>
<dbReference type="PANTHER" id="PTHR43235">
    <property type="entry name" value="GLUTAMINE AMIDOTRANSFERASE PB2B2.05-RELATED"/>
    <property type="match status" value="1"/>
</dbReference>
<accession>A0AB38FDC0</accession>
<dbReference type="SUPFAM" id="SSF52317">
    <property type="entry name" value="Class I glutamine amidotransferase-like"/>
    <property type="match status" value="1"/>
</dbReference>
<dbReference type="InterPro" id="IPR029062">
    <property type="entry name" value="Class_I_gatase-like"/>
</dbReference>
<evidence type="ECO:0000313" key="2">
    <source>
        <dbReference type="Proteomes" id="UP000251211"/>
    </source>
</evidence>